<name>B0VI25_CLOAI</name>
<dbReference type="InterPro" id="IPR009019">
    <property type="entry name" value="KH_sf_prok-type"/>
</dbReference>
<evidence type="ECO:0000256" key="9">
    <source>
        <dbReference type="RuleBase" id="RU003624"/>
    </source>
</evidence>
<dbReference type="PANTHER" id="PTHR11760:SF19">
    <property type="entry name" value="SMALL RIBOSOMAL SUBUNIT PROTEIN US3C"/>
    <property type="match status" value="1"/>
</dbReference>
<dbReference type="PANTHER" id="PTHR11760">
    <property type="entry name" value="30S/40S RIBOSOMAL PROTEIN S3"/>
    <property type="match status" value="1"/>
</dbReference>
<dbReference type="NCBIfam" id="TIGR01009">
    <property type="entry name" value="rpsC_bact"/>
    <property type="match status" value="1"/>
</dbReference>
<evidence type="ECO:0000256" key="1">
    <source>
        <dbReference type="ARBA" id="ARBA00010761"/>
    </source>
</evidence>
<sequence length="215" mass="24756">MGQKIHPVLYRLGVNKETESIWFAQGTSYVDFLQEDIKIRNYIRKRLSDKMVSRVQISRKTSSIIIDIYTARPGLVIGKKGEDIDKLRNELNVFINKDRKNPISVSINIEPIDKMWLDARLVAQEIARQLEERISFRRAMKMAIRYVMKENAQGVKVQVSGRLGGAEIARSERYKQGRTPLHTLRADIDYANVEANTTYGVIGVKVWIYKGDILD</sequence>
<accession>B0VI25</accession>
<evidence type="ECO:0000256" key="6">
    <source>
        <dbReference type="ARBA" id="ARBA00024998"/>
    </source>
</evidence>
<dbReference type="PROSITE" id="PS00548">
    <property type="entry name" value="RIBOSOMAL_S3"/>
    <property type="match status" value="1"/>
</dbReference>
<reference evidence="11 12" key="1">
    <citation type="journal article" date="2008" name="J. Bacteriol.">
        <title>'Candidatus Cloacamonas acidaminovorans': genome sequence reconstruction provides a first glimpse of a new bacterial division.</title>
        <authorList>
            <person name="Pelletier E."/>
            <person name="Kreimeyer A."/>
            <person name="Bocs S."/>
            <person name="Rouy Z."/>
            <person name="Gyapay G."/>
            <person name="Chouari R."/>
            <person name="Riviere D."/>
            <person name="Ganesan A."/>
            <person name="Daegelen P."/>
            <person name="Sghir A."/>
            <person name="Cohen G.N."/>
            <person name="Medigue C."/>
            <person name="Weissenbach J."/>
            <person name="Le Paslier D."/>
        </authorList>
    </citation>
    <scope>NUCLEOTIDE SEQUENCE [LARGE SCALE GENOMIC DNA]</scope>
    <source>
        <strain evidence="12">Evry</strain>
    </source>
</reference>
<dbReference type="CDD" id="cd02412">
    <property type="entry name" value="KH-II_30S_S3"/>
    <property type="match status" value="1"/>
</dbReference>
<dbReference type="GO" id="GO:0019843">
    <property type="term" value="F:rRNA binding"/>
    <property type="evidence" value="ECO:0007669"/>
    <property type="project" value="UniProtKB-UniRule"/>
</dbReference>
<keyword evidence="12" id="KW-1185">Reference proteome</keyword>
<dbReference type="Gene3D" id="3.30.300.20">
    <property type="match status" value="1"/>
</dbReference>
<evidence type="ECO:0000313" key="12">
    <source>
        <dbReference type="Proteomes" id="UP000002019"/>
    </source>
</evidence>
<evidence type="ECO:0000313" key="11">
    <source>
        <dbReference type="EMBL" id="CAO80996.1"/>
    </source>
</evidence>
<evidence type="ECO:0000256" key="7">
    <source>
        <dbReference type="ARBA" id="ARBA00035257"/>
    </source>
</evidence>
<proteinExistence type="inferred from homology"/>
<dbReference type="InterPro" id="IPR004044">
    <property type="entry name" value="KH_dom_type_2"/>
</dbReference>
<dbReference type="AlphaFoldDB" id="B0VI25"/>
<keyword evidence="5 8" id="KW-0687">Ribonucleoprotein</keyword>
<keyword evidence="4 8" id="KW-0689">Ribosomal protein</keyword>
<keyword evidence="2 8" id="KW-0699">rRNA-binding</keyword>
<comment type="subunit">
    <text evidence="8">Part of the 30S ribosomal subunit. Forms a tight complex with proteins S10 and S14.</text>
</comment>
<dbReference type="InterPro" id="IPR005704">
    <property type="entry name" value="Ribosomal_uS3_bac-typ"/>
</dbReference>
<dbReference type="SUPFAM" id="SSF54821">
    <property type="entry name" value="Ribosomal protein S3 C-terminal domain"/>
    <property type="match status" value="1"/>
</dbReference>
<dbReference type="InterPro" id="IPR057258">
    <property type="entry name" value="Ribosomal_uS3"/>
</dbReference>
<dbReference type="HOGENOM" id="CLU_058591_0_2_0"/>
<dbReference type="InterPro" id="IPR036419">
    <property type="entry name" value="Ribosomal_S3_C_sf"/>
</dbReference>
<dbReference type="GO" id="GO:0022627">
    <property type="term" value="C:cytosolic small ribosomal subunit"/>
    <property type="evidence" value="ECO:0007669"/>
    <property type="project" value="TreeGrafter"/>
</dbReference>
<dbReference type="OrthoDB" id="9806396at2"/>
<evidence type="ECO:0000256" key="4">
    <source>
        <dbReference type="ARBA" id="ARBA00022980"/>
    </source>
</evidence>
<dbReference type="GO" id="GO:0003729">
    <property type="term" value="F:mRNA binding"/>
    <property type="evidence" value="ECO:0007669"/>
    <property type="project" value="UniProtKB-UniRule"/>
</dbReference>
<organism evidence="11 12">
    <name type="scientific">Cloacimonas acidaminovorans (strain Evry)</name>
    <dbReference type="NCBI Taxonomy" id="459349"/>
    <lineage>
        <taxon>Bacteria</taxon>
        <taxon>Pseudomonadati</taxon>
        <taxon>Candidatus Cloacimonadota</taxon>
        <taxon>Candidatus Cloacimonadia</taxon>
        <taxon>Candidatus Cloacimonadales</taxon>
        <taxon>Candidatus Cloacimonadaceae</taxon>
        <taxon>Candidatus Cloacimonas</taxon>
    </lineage>
</organism>
<evidence type="ECO:0000256" key="5">
    <source>
        <dbReference type="ARBA" id="ARBA00023274"/>
    </source>
</evidence>
<dbReference type="EMBL" id="CU466930">
    <property type="protein sequence ID" value="CAO80996.1"/>
    <property type="molecule type" value="Genomic_DNA"/>
</dbReference>
<dbReference type="InterPro" id="IPR015946">
    <property type="entry name" value="KH_dom-like_a/b"/>
</dbReference>
<gene>
    <name evidence="8 11" type="primary">rpsC</name>
    <name evidence="11" type="ordered locus">CLOAM1134</name>
</gene>
<dbReference type="Gene3D" id="3.30.1140.32">
    <property type="entry name" value="Ribosomal protein S3, C-terminal domain"/>
    <property type="match status" value="1"/>
</dbReference>
<dbReference type="eggNOG" id="COG0092">
    <property type="taxonomic scope" value="Bacteria"/>
</dbReference>
<dbReference type="Pfam" id="PF07650">
    <property type="entry name" value="KH_2"/>
    <property type="match status" value="1"/>
</dbReference>
<dbReference type="Pfam" id="PF00189">
    <property type="entry name" value="Ribosomal_S3_C"/>
    <property type="match status" value="1"/>
</dbReference>
<dbReference type="PROSITE" id="PS50823">
    <property type="entry name" value="KH_TYPE_2"/>
    <property type="match status" value="1"/>
</dbReference>
<dbReference type="InterPro" id="IPR001351">
    <property type="entry name" value="Ribosomal_uS3_C"/>
</dbReference>
<evidence type="ECO:0000256" key="3">
    <source>
        <dbReference type="ARBA" id="ARBA00022884"/>
    </source>
</evidence>
<dbReference type="GO" id="GO:0006412">
    <property type="term" value="P:translation"/>
    <property type="evidence" value="ECO:0007669"/>
    <property type="project" value="UniProtKB-UniRule"/>
</dbReference>
<evidence type="ECO:0000256" key="2">
    <source>
        <dbReference type="ARBA" id="ARBA00022730"/>
    </source>
</evidence>
<comment type="function">
    <text evidence="6 8">Binds the lower part of the 30S subunit head. Binds mRNA in the 70S ribosome, positioning it for translation.</text>
</comment>
<dbReference type="STRING" id="459349.CLOAM1134"/>
<dbReference type="GO" id="GO:0003735">
    <property type="term" value="F:structural constituent of ribosome"/>
    <property type="evidence" value="ECO:0007669"/>
    <property type="project" value="InterPro"/>
</dbReference>
<keyword evidence="3 8" id="KW-0694">RNA-binding</keyword>
<dbReference type="FunFam" id="3.30.300.20:FF:000001">
    <property type="entry name" value="30S ribosomal protein S3"/>
    <property type="match status" value="1"/>
</dbReference>
<dbReference type="KEGG" id="caci:CLOAM1134"/>
<evidence type="ECO:0000256" key="8">
    <source>
        <dbReference type="HAMAP-Rule" id="MF_01309"/>
    </source>
</evidence>
<dbReference type="Proteomes" id="UP000002019">
    <property type="component" value="Chromosome"/>
</dbReference>
<evidence type="ECO:0000259" key="10">
    <source>
        <dbReference type="PROSITE" id="PS50823"/>
    </source>
</evidence>
<dbReference type="InterPro" id="IPR004087">
    <property type="entry name" value="KH_dom"/>
</dbReference>
<feature type="domain" description="KH type-2" evidence="10">
    <location>
        <begin position="39"/>
        <end position="113"/>
    </location>
</feature>
<dbReference type="InterPro" id="IPR018280">
    <property type="entry name" value="Ribosomal_uS3_CS"/>
</dbReference>
<dbReference type="SUPFAM" id="SSF54814">
    <property type="entry name" value="Prokaryotic type KH domain (KH-domain type II)"/>
    <property type="match status" value="1"/>
</dbReference>
<dbReference type="HAMAP" id="MF_01309_B">
    <property type="entry name" value="Ribosomal_uS3_B"/>
    <property type="match status" value="1"/>
</dbReference>
<protein>
    <recommendedName>
        <fullName evidence="7 8">Small ribosomal subunit protein uS3</fullName>
    </recommendedName>
</protein>
<comment type="similarity">
    <text evidence="1 8 9">Belongs to the universal ribosomal protein uS3 family.</text>
</comment>
<dbReference type="SMART" id="SM00322">
    <property type="entry name" value="KH"/>
    <property type="match status" value="1"/>
</dbReference>
<dbReference type="RefSeq" id="WP_015424854.1">
    <property type="nucleotide sequence ID" value="NC_020449.1"/>
</dbReference>